<organism evidence="3 4">
    <name type="scientific">Candidatus Methylobacter favarea</name>
    <dbReference type="NCBI Taxonomy" id="2707345"/>
    <lineage>
        <taxon>Bacteria</taxon>
        <taxon>Pseudomonadati</taxon>
        <taxon>Pseudomonadota</taxon>
        <taxon>Gammaproteobacteria</taxon>
        <taxon>Methylococcales</taxon>
        <taxon>Methylococcaceae</taxon>
        <taxon>Methylobacter</taxon>
    </lineage>
</organism>
<dbReference type="EMBL" id="CADCXN010000048">
    <property type="protein sequence ID" value="CAA9890360.1"/>
    <property type="molecule type" value="Genomic_DNA"/>
</dbReference>
<proteinExistence type="predicted"/>
<keyword evidence="1" id="KW-0732">Signal</keyword>
<dbReference type="SUPFAM" id="SSF49384">
    <property type="entry name" value="Carbohydrate-binding domain"/>
    <property type="match status" value="1"/>
</dbReference>
<dbReference type="GO" id="GO:0030246">
    <property type="term" value="F:carbohydrate binding"/>
    <property type="evidence" value="ECO:0007669"/>
    <property type="project" value="InterPro"/>
</dbReference>
<reference evidence="3 4" key="1">
    <citation type="submission" date="2020-02" db="EMBL/GenBank/DDBJ databases">
        <authorList>
            <person name="Hogendoorn C."/>
        </authorList>
    </citation>
    <scope>NUCLEOTIDE SEQUENCE [LARGE SCALE GENOMIC DNA]</scope>
    <source>
        <strain evidence="3">METHB21</strain>
    </source>
</reference>
<sequence>MTTFLIRLIGMALLLVSLPSKAVTLSWTPLTASAAVGSSLDMALIISGLGDHVSPSLGVFDIDVDYEPSILGLGGVVFGDPGLGDQLALDQSADRSFTPRDGSVNLYELSFDTVADLNTLQAGSFTLATLSFNALSAGVSPLNISLNAIGDANADALPIEPVMAGPVTVEANADGSVPEPATWLLVSLGVLAMNRFSWRPARNISCLFSGSP</sequence>
<evidence type="ECO:0000259" key="2">
    <source>
        <dbReference type="Pfam" id="PF07589"/>
    </source>
</evidence>
<dbReference type="AlphaFoldDB" id="A0A8S0Y630"/>
<accession>A0A8S0Y630</accession>
<feature type="signal peptide" evidence="1">
    <location>
        <begin position="1"/>
        <end position="22"/>
    </location>
</feature>
<feature type="chain" id="PRO_5035719155" description="Ice-binding protein C-terminal domain-containing protein" evidence="1">
    <location>
        <begin position="23"/>
        <end position="212"/>
    </location>
</feature>
<protein>
    <recommendedName>
        <fullName evidence="2">Ice-binding protein C-terminal domain-containing protein</fullName>
    </recommendedName>
</protein>
<evidence type="ECO:0000313" key="3">
    <source>
        <dbReference type="EMBL" id="CAA9890360.1"/>
    </source>
</evidence>
<dbReference type="InterPro" id="IPR008965">
    <property type="entry name" value="CBM2/CBM3_carb-bd_dom_sf"/>
</dbReference>
<dbReference type="InterPro" id="IPR013424">
    <property type="entry name" value="Ice-binding_C"/>
</dbReference>
<dbReference type="RefSeq" id="WP_174625303.1">
    <property type="nucleotide sequence ID" value="NZ_CADCXN010000048.1"/>
</dbReference>
<feature type="domain" description="Ice-binding protein C-terminal" evidence="2">
    <location>
        <begin position="176"/>
        <end position="199"/>
    </location>
</feature>
<evidence type="ECO:0000313" key="4">
    <source>
        <dbReference type="Proteomes" id="UP000494216"/>
    </source>
</evidence>
<name>A0A8S0Y630_9GAMM</name>
<dbReference type="Gene3D" id="2.60.40.680">
    <property type="match status" value="1"/>
</dbReference>
<comment type="caution">
    <text evidence="3">The sequence shown here is derived from an EMBL/GenBank/DDBJ whole genome shotgun (WGS) entry which is preliminary data.</text>
</comment>
<keyword evidence="4" id="KW-1185">Reference proteome</keyword>
<dbReference type="Pfam" id="PF07589">
    <property type="entry name" value="PEP-CTERM"/>
    <property type="match status" value="1"/>
</dbReference>
<dbReference type="Proteomes" id="UP000494216">
    <property type="component" value="Unassembled WGS sequence"/>
</dbReference>
<gene>
    <name evidence="3" type="ORF">METHB2_200046</name>
</gene>
<evidence type="ECO:0000256" key="1">
    <source>
        <dbReference type="SAM" id="SignalP"/>
    </source>
</evidence>